<evidence type="ECO:0000313" key="1">
    <source>
        <dbReference type="EMBL" id="KAH3670447.1"/>
    </source>
</evidence>
<evidence type="ECO:0000313" key="2">
    <source>
        <dbReference type="Proteomes" id="UP000769157"/>
    </source>
</evidence>
<dbReference type="EMBL" id="JAEUBE010000087">
    <property type="protein sequence ID" value="KAH3670447.1"/>
    <property type="molecule type" value="Genomic_DNA"/>
</dbReference>
<protein>
    <submittedName>
        <fullName evidence="1">Uncharacterized protein</fullName>
    </submittedName>
</protein>
<gene>
    <name evidence="1" type="ORF">OGAPHI_000962</name>
</gene>
<organism evidence="1 2">
    <name type="scientific">Ogataea philodendri</name>
    <dbReference type="NCBI Taxonomy" id="1378263"/>
    <lineage>
        <taxon>Eukaryota</taxon>
        <taxon>Fungi</taxon>
        <taxon>Dikarya</taxon>
        <taxon>Ascomycota</taxon>
        <taxon>Saccharomycotina</taxon>
        <taxon>Pichiomycetes</taxon>
        <taxon>Pichiales</taxon>
        <taxon>Pichiaceae</taxon>
        <taxon>Ogataea</taxon>
    </lineage>
</organism>
<name>A0A9P8PEM0_9ASCO</name>
<keyword evidence="2" id="KW-1185">Reference proteome</keyword>
<reference evidence="1" key="1">
    <citation type="journal article" date="2021" name="Open Biol.">
        <title>Shared evolutionary footprints suggest mitochondrial oxidative damage underlies multiple complex I losses in fungi.</title>
        <authorList>
            <person name="Schikora-Tamarit M.A."/>
            <person name="Marcet-Houben M."/>
            <person name="Nosek J."/>
            <person name="Gabaldon T."/>
        </authorList>
    </citation>
    <scope>NUCLEOTIDE SEQUENCE</scope>
    <source>
        <strain evidence="1">CBS6075</strain>
    </source>
</reference>
<proteinExistence type="predicted"/>
<dbReference type="Proteomes" id="UP000769157">
    <property type="component" value="Unassembled WGS sequence"/>
</dbReference>
<dbReference type="AlphaFoldDB" id="A0A9P8PEM0"/>
<accession>A0A9P8PEM0</accession>
<dbReference type="RefSeq" id="XP_046063872.1">
    <property type="nucleotide sequence ID" value="XM_046209114.1"/>
</dbReference>
<reference evidence="1" key="2">
    <citation type="submission" date="2021-01" db="EMBL/GenBank/DDBJ databases">
        <authorList>
            <person name="Schikora-Tamarit M.A."/>
        </authorList>
    </citation>
    <scope>NUCLEOTIDE SEQUENCE</scope>
    <source>
        <strain evidence="1">CBS6075</strain>
    </source>
</reference>
<sequence>MAFPKSVDRASTKDGLDHTSLNLVAVIGSELIFEESAHVCDRMVLFRVENGKIGVHARSYGTLSVFEADLFGGVLAAPFGDVHESDTKLLALGVEQRQAKTDRGNSSPGLEEVASLEPLELGGAWRVVAHHSGDNSFLEAVPELFPVLVRTDRWTALELGGTVGDVLGVEREARNEEYAVGSTDLSSLFSSMAFSNGVISSSRDSAWICGDLAICEMCPTVGSTGCRVGDEASSCAW</sequence>
<dbReference type="GeneID" id="70232930"/>
<comment type="caution">
    <text evidence="1">The sequence shown here is derived from an EMBL/GenBank/DDBJ whole genome shotgun (WGS) entry which is preliminary data.</text>
</comment>